<name>A0ABD3XY85_SINWO</name>
<sequence length="131" mass="14953">MSTSRRHRHSVVMELLKRYKEKTGKDFKYPKSNIELEKLRTLLRYDLTPVRSAIDGHDKSYTWTPSLNDKVSSAMPELLSAIMADNPSIKLIITAVVKFTSVIDVKKIVEVELIQQPKIVLAEDDLDVIAE</sequence>
<evidence type="ECO:0000313" key="1">
    <source>
        <dbReference type="EMBL" id="KAL3891155.1"/>
    </source>
</evidence>
<dbReference type="Proteomes" id="UP001634394">
    <property type="component" value="Unassembled WGS sequence"/>
</dbReference>
<dbReference type="AlphaFoldDB" id="A0ABD3XY85"/>
<evidence type="ECO:0000313" key="2">
    <source>
        <dbReference type="Proteomes" id="UP001634394"/>
    </source>
</evidence>
<organism evidence="1 2">
    <name type="scientific">Sinanodonta woodiana</name>
    <name type="common">Chinese pond mussel</name>
    <name type="synonym">Anodonta woodiana</name>
    <dbReference type="NCBI Taxonomy" id="1069815"/>
    <lineage>
        <taxon>Eukaryota</taxon>
        <taxon>Metazoa</taxon>
        <taxon>Spiralia</taxon>
        <taxon>Lophotrochozoa</taxon>
        <taxon>Mollusca</taxon>
        <taxon>Bivalvia</taxon>
        <taxon>Autobranchia</taxon>
        <taxon>Heteroconchia</taxon>
        <taxon>Palaeoheterodonta</taxon>
        <taxon>Unionida</taxon>
        <taxon>Unionoidea</taxon>
        <taxon>Unionidae</taxon>
        <taxon>Unioninae</taxon>
        <taxon>Sinanodonta</taxon>
    </lineage>
</organism>
<comment type="caution">
    <text evidence="1">The sequence shown here is derived from an EMBL/GenBank/DDBJ whole genome shotgun (WGS) entry which is preliminary data.</text>
</comment>
<feature type="non-terminal residue" evidence="1">
    <location>
        <position position="131"/>
    </location>
</feature>
<proteinExistence type="predicted"/>
<accession>A0ABD3XY85</accession>
<reference evidence="1 2" key="1">
    <citation type="submission" date="2024-11" db="EMBL/GenBank/DDBJ databases">
        <title>Chromosome-level genome assembly of the freshwater bivalve Anodonta woodiana.</title>
        <authorList>
            <person name="Chen X."/>
        </authorList>
    </citation>
    <scope>NUCLEOTIDE SEQUENCE [LARGE SCALE GENOMIC DNA]</scope>
    <source>
        <strain evidence="1">MN2024</strain>
        <tissue evidence="1">Gills</tissue>
    </source>
</reference>
<protein>
    <submittedName>
        <fullName evidence="1">Uncharacterized protein</fullName>
    </submittedName>
</protein>
<dbReference type="EMBL" id="JBJQND010000001">
    <property type="protein sequence ID" value="KAL3891155.1"/>
    <property type="molecule type" value="Genomic_DNA"/>
</dbReference>
<keyword evidence="2" id="KW-1185">Reference proteome</keyword>
<gene>
    <name evidence="1" type="ORF">ACJMK2_003418</name>
</gene>